<feature type="domain" description="MTTase N-terminal" evidence="10">
    <location>
        <begin position="1"/>
        <end position="114"/>
    </location>
</feature>
<dbReference type="SFLD" id="SFLDS00029">
    <property type="entry name" value="Radical_SAM"/>
    <property type="match status" value="1"/>
</dbReference>
<comment type="function">
    <text evidence="8">Catalyzes the methylthiolation of an aspartic acid residue of ribosomal protein uS12.</text>
</comment>
<keyword evidence="6 8" id="KW-0408">Iron</keyword>
<dbReference type="SFLD" id="SFLDG01061">
    <property type="entry name" value="methylthiotransferase"/>
    <property type="match status" value="1"/>
</dbReference>
<dbReference type="PANTHER" id="PTHR43837">
    <property type="entry name" value="RIBOSOMAL PROTEIN S12 METHYLTHIOTRANSFERASE RIMO"/>
    <property type="match status" value="1"/>
</dbReference>
<dbReference type="InterPro" id="IPR006638">
    <property type="entry name" value="Elp3/MiaA/NifB-like_rSAM"/>
</dbReference>
<sequence length="447" mass="50892">MKVYAISLGCPKNRTDTEKLLARLKERGAEPVLSPEEADLLLVNTCAFIRPAVRESIETILELAEQKRPGQKLAITGCLVARYGEEVARRFPEADIVCGIEAFRQPQIFEQEKTRLWLKPEGPDGVSRILTESPFYAYLKITEGCSHGCSFCTIPRIRGPLRSRPEEEILREALELVSQGVREIILVGQDISSYGKDRGRALLPLLLRNLLRELPDGVRLRLLYLHPRGLTPELLEVLATEPRLAPYVDLPLQHAHPEILRRMGRFYRPERVLELLEELRRSRPEIGLRTSIIVGFPGEGEDEFKALLEFLEEARFDHLGVFVFYPEEGTPAAGLKPRVPWTEARRRRHRVLALQQEISRENLRRRVGGEDLVLITGYDSRGRPVGHAGFQAPEVDGRTIIRKGLPVSPGEMVRVRFVRSFTYDLWAEALEGEETLYEPGDFGRKEV</sequence>
<keyword evidence="12" id="KW-0687">Ribonucleoprotein</keyword>
<evidence type="ECO:0000256" key="3">
    <source>
        <dbReference type="ARBA" id="ARBA00022679"/>
    </source>
</evidence>
<comment type="similarity">
    <text evidence="8">Belongs to the methylthiotransferase family. RimO subfamily.</text>
</comment>
<dbReference type="HAMAP" id="MF_01865">
    <property type="entry name" value="MTTase_RimO"/>
    <property type="match status" value="1"/>
</dbReference>
<dbReference type="Pfam" id="PF00919">
    <property type="entry name" value="UPF0004"/>
    <property type="match status" value="1"/>
</dbReference>
<comment type="subcellular location">
    <subcellularLocation>
        <location evidence="8">Cytoplasm</location>
    </subcellularLocation>
</comment>
<dbReference type="Pfam" id="PF18693">
    <property type="entry name" value="TRAM_2"/>
    <property type="match status" value="1"/>
</dbReference>
<comment type="catalytic activity">
    <reaction evidence="8">
        <text>L-aspartate(89)-[ribosomal protein uS12]-hydrogen + (sulfur carrier)-SH + AH2 + 2 S-adenosyl-L-methionine = 3-methylsulfanyl-L-aspartate(89)-[ribosomal protein uS12]-hydrogen + (sulfur carrier)-H + 5'-deoxyadenosine + L-methionine + A + S-adenosyl-L-homocysteine + 2 H(+)</text>
        <dbReference type="Rhea" id="RHEA:37087"/>
        <dbReference type="Rhea" id="RHEA-COMP:10460"/>
        <dbReference type="Rhea" id="RHEA-COMP:10461"/>
        <dbReference type="Rhea" id="RHEA-COMP:14737"/>
        <dbReference type="Rhea" id="RHEA-COMP:14739"/>
        <dbReference type="ChEBI" id="CHEBI:13193"/>
        <dbReference type="ChEBI" id="CHEBI:15378"/>
        <dbReference type="ChEBI" id="CHEBI:17319"/>
        <dbReference type="ChEBI" id="CHEBI:17499"/>
        <dbReference type="ChEBI" id="CHEBI:29917"/>
        <dbReference type="ChEBI" id="CHEBI:29961"/>
        <dbReference type="ChEBI" id="CHEBI:57844"/>
        <dbReference type="ChEBI" id="CHEBI:57856"/>
        <dbReference type="ChEBI" id="CHEBI:59789"/>
        <dbReference type="ChEBI" id="CHEBI:64428"/>
        <dbReference type="ChEBI" id="CHEBI:73599"/>
        <dbReference type="EC" id="2.8.4.4"/>
    </reaction>
</comment>
<dbReference type="PROSITE" id="PS50926">
    <property type="entry name" value="TRAM"/>
    <property type="match status" value="1"/>
</dbReference>
<feature type="binding site" evidence="8">
    <location>
        <position position="78"/>
    </location>
    <ligand>
        <name>[4Fe-4S] cluster</name>
        <dbReference type="ChEBI" id="CHEBI:49883"/>
        <label>1</label>
    </ligand>
</feature>
<dbReference type="InterPro" id="IPR058240">
    <property type="entry name" value="rSAM_sf"/>
</dbReference>
<dbReference type="NCBIfam" id="TIGR00089">
    <property type="entry name" value="MiaB/RimO family radical SAM methylthiotransferase"/>
    <property type="match status" value="1"/>
</dbReference>
<comment type="cofactor">
    <cofactor evidence="8">
        <name>[4Fe-4S] cluster</name>
        <dbReference type="ChEBI" id="CHEBI:49883"/>
    </cofactor>
    <text evidence="8">Binds 2 [4Fe-4S] clusters. One cluster is coordinated with 3 cysteines and an exchangeable S-adenosyl-L-methionine.</text>
</comment>
<dbReference type="EC" id="2.8.4.4" evidence="8"/>
<dbReference type="GO" id="GO:0006400">
    <property type="term" value="P:tRNA modification"/>
    <property type="evidence" value="ECO:0007669"/>
    <property type="project" value="InterPro"/>
</dbReference>
<dbReference type="Gene3D" id="3.80.30.20">
    <property type="entry name" value="tm_1862 like domain"/>
    <property type="match status" value="1"/>
</dbReference>
<dbReference type="Gene3D" id="2.40.50.140">
    <property type="entry name" value="Nucleic acid-binding proteins"/>
    <property type="match status" value="1"/>
</dbReference>
<dbReference type="SFLD" id="SFLDG01082">
    <property type="entry name" value="B12-binding_domain_containing"/>
    <property type="match status" value="1"/>
</dbReference>
<evidence type="ECO:0000313" key="12">
    <source>
        <dbReference type="EMBL" id="HFC97696.1"/>
    </source>
</evidence>
<dbReference type="InterPro" id="IPR005839">
    <property type="entry name" value="Methylthiotransferase"/>
</dbReference>
<gene>
    <name evidence="8 12" type="primary">rimO</name>
    <name evidence="12" type="ORF">ENJ40_04450</name>
</gene>
<dbReference type="InterPro" id="IPR013848">
    <property type="entry name" value="Methylthiotransferase_N"/>
</dbReference>
<dbReference type="PANTHER" id="PTHR43837:SF1">
    <property type="entry name" value="RIBOSOMAL PROTEIN US12 METHYLTHIOTRANSFERASE RIMO"/>
    <property type="match status" value="1"/>
</dbReference>
<evidence type="ECO:0000259" key="11">
    <source>
        <dbReference type="PROSITE" id="PS51918"/>
    </source>
</evidence>
<feature type="domain" description="Radical SAM core" evidence="11">
    <location>
        <begin position="131"/>
        <end position="361"/>
    </location>
</feature>
<evidence type="ECO:0000256" key="1">
    <source>
        <dbReference type="ARBA" id="ARBA00022485"/>
    </source>
</evidence>
<dbReference type="InterPro" id="IPR007197">
    <property type="entry name" value="rSAM"/>
</dbReference>
<keyword evidence="7 8" id="KW-0411">Iron-sulfur</keyword>
<dbReference type="EMBL" id="DRMH01000056">
    <property type="protein sequence ID" value="HFC97696.1"/>
    <property type="molecule type" value="Genomic_DNA"/>
</dbReference>
<protein>
    <recommendedName>
        <fullName evidence="8">Ribosomal protein uS12 methylthiotransferase RimO</fullName>
        <shortName evidence="8">uS12 MTTase</shortName>
        <shortName evidence="8">uS12 methylthiotransferase</shortName>
        <ecNumber evidence="8">2.8.4.4</ecNumber>
    </recommendedName>
    <alternativeName>
        <fullName evidence="8">Ribosomal protein uS12 (aspartate-C(3))-methylthiotransferase</fullName>
    </alternativeName>
    <alternativeName>
        <fullName evidence="8">Ribosome maturation factor RimO</fullName>
    </alternativeName>
</protein>
<feature type="binding site" evidence="8">
    <location>
        <position position="145"/>
    </location>
    <ligand>
        <name>[4Fe-4S] cluster</name>
        <dbReference type="ChEBI" id="CHEBI:49883"/>
        <label>2</label>
        <note>4Fe-4S-S-AdoMet</note>
    </ligand>
</feature>
<dbReference type="InterPro" id="IPR023404">
    <property type="entry name" value="rSAM_horseshoe"/>
</dbReference>
<proteinExistence type="inferred from homology"/>
<feature type="binding site" evidence="8">
    <location>
        <position position="46"/>
    </location>
    <ligand>
        <name>[4Fe-4S] cluster</name>
        <dbReference type="ChEBI" id="CHEBI:49883"/>
        <label>1</label>
    </ligand>
</feature>
<dbReference type="FunFam" id="3.80.30.20:FF:000001">
    <property type="entry name" value="tRNA-2-methylthio-N(6)-dimethylallyladenosine synthase 2"/>
    <property type="match status" value="1"/>
</dbReference>
<dbReference type="GO" id="GO:0046872">
    <property type="term" value="F:metal ion binding"/>
    <property type="evidence" value="ECO:0007669"/>
    <property type="project" value="UniProtKB-KW"/>
</dbReference>
<evidence type="ECO:0000259" key="10">
    <source>
        <dbReference type="PROSITE" id="PS51449"/>
    </source>
</evidence>
<dbReference type="GO" id="GO:0103039">
    <property type="term" value="F:protein methylthiotransferase activity"/>
    <property type="evidence" value="ECO:0007669"/>
    <property type="project" value="UniProtKB-EC"/>
</dbReference>
<evidence type="ECO:0000256" key="6">
    <source>
        <dbReference type="ARBA" id="ARBA00023004"/>
    </source>
</evidence>
<dbReference type="SMART" id="SM00729">
    <property type="entry name" value="Elp3"/>
    <property type="match status" value="1"/>
</dbReference>
<name>A0A7C3CKD1_9BACT</name>
<dbReference type="GO" id="GO:0051539">
    <property type="term" value="F:4 iron, 4 sulfur cluster binding"/>
    <property type="evidence" value="ECO:0007669"/>
    <property type="project" value="UniProtKB-UniRule"/>
</dbReference>
<evidence type="ECO:0000256" key="8">
    <source>
        <dbReference type="HAMAP-Rule" id="MF_01865"/>
    </source>
</evidence>
<dbReference type="InterPro" id="IPR002792">
    <property type="entry name" value="TRAM_dom"/>
</dbReference>
<dbReference type="InterPro" id="IPR038135">
    <property type="entry name" value="Methylthiotransferase_N_sf"/>
</dbReference>
<dbReference type="NCBIfam" id="TIGR01125">
    <property type="entry name" value="30S ribosomal protein S12 methylthiotransferase RimO"/>
    <property type="match status" value="1"/>
</dbReference>
<dbReference type="SFLD" id="SFLDF00274">
    <property type="entry name" value="ribosomal_protein_S12_methylth"/>
    <property type="match status" value="1"/>
</dbReference>
<dbReference type="GO" id="GO:0035599">
    <property type="term" value="F:aspartic acid methylthiotransferase activity"/>
    <property type="evidence" value="ECO:0007669"/>
    <property type="project" value="TreeGrafter"/>
</dbReference>
<feature type="domain" description="TRAM" evidence="9">
    <location>
        <begin position="364"/>
        <end position="431"/>
    </location>
</feature>
<evidence type="ECO:0000256" key="2">
    <source>
        <dbReference type="ARBA" id="ARBA00022490"/>
    </source>
</evidence>
<feature type="binding site" evidence="8">
    <location>
        <position position="152"/>
    </location>
    <ligand>
        <name>[4Fe-4S] cluster</name>
        <dbReference type="ChEBI" id="CHEBI:49883"/>
        <label>2</label>
        <note>4Fe-4S-S-AdoMet</note>
    </ligand>
</feature>
<dbReference type="SUPFAM" id="SSF102114">
    <property type="entry name" value="Radical SAM enzymes"/>
    <property type="match status" value="1"/>
</dbReference>
<dbReference type="PROSITE" id="PS01278">
    <property type="entry name" value="MTTASE_RADICAL"/>
    <property type="match status" value="1"/>
</dbReference>
<evidence type="ECO:0000256" key="5">
    <source>
        <dbReference type="ARBA" id="ARBA00022723"/>
    </source>
</evidence>
<reference evidence="12" key="1">
    <citation type="journal article" date="2020" name="mSystems">
        <title>Genome- and Community-Level Interaction Insights into Carbon Utilization and Element Cycling Functions of Hydrothermarchaeota in Hydrothermal Sediment.</title>
        <authorList>
            <person name="Zhou Z."/>
            <person name="Liu Y."/>
            <person name="Xu W."/>
            <person name="Pan J."/>
            <person name="Luo Z.H."/>
            <person name="Li M."/>
        </authorList>
    </citation>
    <scope>NUCLEOTIDE SEQUENCE [LARGE SCALE GENOMIC DNA]</scope>
    <source>
        <strain evidence="12">HyVt-483</strain>
    </source>
</reference>
<dbReference type="GO" id="GO:0005829">
    <property type="term" value="C:cytosol"/>
    <property type="evidence" value="ECO:0007669"/>
    <property type="project" value="TreeGrafter"/>
</dbReference>
<feature type="binding site" evidence="8">
    <location>
        <position position="149"/>
    </location>
    <ligand>
        <name>[4Fe-4S] cluster</name>
        <dbReference type="ChEBI" id="CHEBI:49883"/>
        <label>2</label>
        <note>4Fe-4S-S-AdoMet</note>
    </ligand>
</feature>
<feature type="binding site" evidence="8">
    <location>
        <position position="10"/>
    </location>
    <ligand>
        <name>[4Fe-4S] cluster</name>
        <dbReference type="ChEBI" id="CHEBI:49883"/>
        <label>1</label>
    </ligand>
</feature>
<keyword evidence="2 8" id="KW-0963">Cytoplasm</keyword>
<comment type="caution">
    <text evidence="12">The sequence shown here is derived from an EMBL/GenBank/DDBJ whole genome shotgun (WGS) entry which is preliminary data.</text>
</comment>
<keyword evidence="1 8" id="KW-0004">4Fe-4S</keyword>
<dbReference type="PROSITE" id="PS51449">
    <property type="entry name" value="MTTASE_N"/>
    <property type="match status" value="1"/>
</dbReference>
<dbReference type="GO" id="GO:0005840">
    <property type="term" value="C:ribosome"/>
    <property type="evidence" value="ECO:0007669"/>
    <property type="project" value="UniProtKB-KW"/>
</dbReference>
<keyword evidence="5 8" id="KW-0479">Metal-binding</keyword>
<organism evidence="12">
    <name type="scientific">Thermosulfurimonas dismutans</name>
    <dbReference type="NCBI Taxonomy" id="999894"/>
    <lineage>
        <taxon>Bacteria</taxon>
        <taxon>Pseudomonadati</taxon>
        <taxon>Thermodesulfobacteriota</taxon>
        <taxon>Thermodesulfobacteria</taxon>
        <taxon>Thermodesulfobacteriales</taxon>
        <taxon>Thermodesulfobacteriaceae</taxon>
        <taxon>Thermosulfurimonas</taxon>
    </lineage>
</organism>
<evidence type="ECO:0000256" key="7">
    <source>
        <dbReference type="ARBA" id="ARBA00023014"/>
    </source>
</evidence>
<dbReference type="Pfam" id="PF04055">
    <property type="entry name" value="Radical_SAM"/>
    <property type="match status" value="1"/>
</dbReference>
<dbReference type="InterPro" id="IPR020612">
    <property type="entry name" value="Methylthiotransferase_CS"/>
</dbReference>
<keyword evidence="12" id="KW-0689">Ribosomal protein</keyword>
<dbReference type="Proteomes" id="UP000886043">
    <property type="component" value="Unassembled WGS sequence"/>
</dbReference>
<keyword evidence="3 8" id="KW-0808">Transferase</keyword>
<dbReference type="CDD" id="cd01335">
    <property type="entry name" value="Radical_SAM"/>
    <property type="match status" value="1"/>
</dbReference>
<evidence type="ECO:0000259" key="9">
    <source>
        <dbReference type="PROSITE" id="PS50926"/>
    </source>
</evidence>
<dbReference type="InterPro" id="IPR005840">
    <property type="entry name" value="Ribosomal_uS12_MeSTrfase_RimO"/>
</dbReference>
<dbReference type="PROSITE" id="PS51918">
    <property type="entry name" value="RADICAL_SAM"/>
    <property type="match status" value="1"/>
</dbReference>
<evidence type="ECO:0000256" key="4">
    <source>
        <dbReference type="ARBA" id="ARBA00022691"/>
    </source>
</evidence>
<dbReference type="Gene3D" id="3.40.50.12160">
    <property type="entry name" value="Methylthiotransferase, N-terminal domain"/>
    <property type="match status" value="1"/>
</dbReference>
<accession>A0A7C3CKD1</accession>
<dbReference type="InterPro" id="IPR012340">
    <property type="entry name" value="NA-bd_OB-fold"/>
</dbReference>
<keyword evidence="4 8" id="KW-0949">S-adenosyl-L-methionine</keyword>
<dbReference type="AlphaFoldDB" id="A0A7C3CKD1"/>